<dbReference type="Pfam" id="PF00646">
    <property type="entry name" value="F-box"/>
    <property type="match status" value="1"/>
</dbReference>
<dbReference type="CDD" id="cd22157">
    <property type="entry name" value="F-box_AtFBW1-like"/>
    <property type="match status" value="1"/>
</dbReference>
<reference evidence="4" key="1">
    <citation type="journal article" date="2015" name="Nat. Plants">
        <title>Genome expansion of Arabis alpina linked with retrotransposition and reduced symmetric DNA methylation.</title>
        <authorList>
            <person name="Willing E.M."/>
            <person name="Rawat V."/>
            <person name="Mandakova T."/>
            <person name="Maumus F."/>
            <person name="James G.V."/>
            <person name="Nordstroem K.J."/>
            <person name="Becker C."/>
            <person name="Warthmann N."/>
            <person name="Chica C."/>
            <person name="Szarzynska B."/>
            <person name="Zytnicki M."/>
            <person name="Albani M.C."/>
            <person name="Kiefer C."/>
            <person name="Bergonzi S."/>
            <person name="Castaings L."/>
            <person name="Mateos J.L."/>
            <person name="Berns M.C."/>
            <person name="Bujdoso N."/>
            <person name="Piofczyk T."/>
            <person name="de Lorenzo L."/>
            <person name="Barrero-Sicilia C."/>
            <person name="Mateos I."/>
            <person name="Piednoel M."/>
            <person name="Hagmann J."/>
            <person name="Chen-Min-Tao R."/>
            <person name="Iglesias-Fernandez R."/>
            <person name="Schuster S.C."/>
            <person name="Alonso-Blanco C."/>
            <person name="Roudier F."/>
            <person name="Carbonero P."/>
            <person name="Paz-Ares J."/>
            <person name="Davis S.J."/>
            <person name="Pecinka A."/>
            <person name="Quesneville H."/>
            <person name="Colot V."/>
            <person name="Lysak M.A."/>
            <person name="Weigel D."/>
            <person name="Coupland G."/>
            <person name="Schneeberger K."/>
        </authorList>
    </citation>
    <scope>NUCLEOTIDE SEQUENCE [LARGE SCALE GENOMIC DNA]</scope>
    <source>
        <strain evidence="4">cv. Pajares</strain>
    </source>
</reference>
<keyword evidence="4" id="KW-1185">Reference proteome</keyword>
<organism evidence="3 4">
    <name type="scientific">Arabis alpina</name>
    <name type="common">Alpine rock-cress</name>
    <dbReference type="NCBI Taxonomy" id="50452"/>
    <lineage>
        <taxon>Eukaryota</taxon>
        <taxon>Viridiplantae</taxon>
        <taxon>Streptophyta</taxon>
        <taxon>Embryophyta</taxon>
        <taxon>Tracheophyta</taxon>
        <taxon>Spermatophyta</taxon>
        <taxon>Magnoliopsida</taxon>
        <taxon>eudicotyledons</taxon>
        <taxon>Gunneridae</taxon>
        <taxon>Pentapetalae</taxon>
        <taxon>rosids</taxon>
        <taxon>malvids</taxon>
        <taxon>Brassicales</taxon>
        <taxon>Brassicaceae</taxon>
        <taxon>Arabideae</taxon>
        <taxon>Arabis</taxon>
    </lineage>
</organism>
<feature type="compositionally biased region" description="Polar residues" evidence="1">
    <location>
        <begin position="333"/>
        <end position="343"/>
    </location>
</feature>
<dbReference type="SUPFAM" id="SSF81383">
    <property type="entry name" value="F-box domain"/>
    <property type="match status" value="1"/>
</dbReference>
<dbReference type="OrthoDB" id="1101101at2759"/>
<name>A0A087H9D7_ARAAL</name>
<proteinExistence type="predicted"/>
<dbReference type="Gramene" id="KFK38739">
    <property type="protein sequence ID" value="KFK38739"/>
    <property type="gene ID" value="AALP_AA3G154500"/>
</dbReference>
<dbReference type="Proteomes" id="UP000029120">
    <property type="component" value="Chromosome 3"/>
</dbReference>
<evidence type="ECO:0000259" key="2">
    <source>
        <dbReference type="PROSITE" id="PS50181"/>
    </source>
</evidence>
<feature type="domain" description="F-box" evidence="2">
    <location>
        <begin position="1"/>
        <end position="44"/>
    </location>
</feature>
<accession>A0A087H9D7</accession>
<sequence>MSDLPTDLLEDILYRLPTKSLRSIRSTCKTWNALTKNQEFANALAARQQFLGFMLMNSRVSYLRFGKDLSDMSINHLPDDASPGWDVWALQLGSVSVKGNTYFFGQDSEDEYFQEEDDSEDEEVQEVEEKDKTKIEHFVYCFDFTEEKFGKLNLPIDFCHDNEIINLSTVREENLALLYNRISTTHTLEIWVTTEIESNAATWSRFFEVDMRPFDDFPAKFFAESFYVNEEEELAVIFGEDGSYSTNCYDTANIVGKDGYIESVDIGDAEHEYCRQLVCSSYVPSLVQLKINKPGTMNGKITNKKLKRSKRAIACKKCGPNSCSCGKKKAREASSSRANQMEG</sequence>
<dbReference type="SMART" id="SM00256">
    <property type="entry name" value="FBOX"/>
    <property type="match status" value="1"/>
</dbReference>
<feature type="region of interest" description="Disordered" evidence="1">
    <location>
        <begin position="320"/>
        <end position="343"/>
    </location>
</feature>
<evidence type="ECO:0000313" key="3">
    <source>
        <dbReference type="EMBL" id="KFK38739.1"/>
    </source>
</evidence>
<dbReference type="PANTHER" id="PTHR31672:SF13">
    <property type="entry name" value="F-BOX PROTEIN CPR30-LIKE"/>
    <property type="match status" value="1"/>
</dbReference>
<dbReference type="EMBL" id="CM002871">
    <property type="protein sequence ID" value="KFK38739.1"/>
    <property type="molecule type" value="Genomic_DNA"/>
</dbReference>
<dbReference type="InterPro" id="IPR036047">
    <property type="entry name" value="F-box-like_dom_sf"/>
</dbReference>
<dbReference type="InterPro" id="IPR050796">
    <property type="entry name" value="SCF_F-box_component"/>
</dbReference>
<dbReference type="InterPro" id="IPR006527">
    <property type="entry name" value="F-box-assoc_dom_typ1"/>
</dbReference>
<dbReference type="PANTHER" id="PTHR31672">
    <property type="entry name" value="BNACNNG10540D PROTEIN"/>
    <property type="match status" value="1"/>
</dbReference>
<dbReference type="AlphaFoldDB" id="A0A087H9D7"/>
<evidence type="ECO:0000313" key="4">
    <source>
        <dbReference type="Proteomes" id="UP000029120"/>
    </source>
</evidence>
<gene>
    <name evidence="3" type="ordered locus">AALP_Aa3g154500</name>
</gene>
<dbReference type="Pfam" id="PF07734">
    <property type="entry name" value="FBA_1"/>
    <property type="match status" value="1"/>
</dbReference>
<dbReference type="Gene3D" id="1.20.1280.50">
    <property type="match status" value="1"/>
</dbReference>
<dbReference type="InterPro" id="IPR017451">
    <property type="entry name" value="F-box-assoc_interact_dom"/>
</dbReference>
<dbReference type="PROSITE" id="PS50181">
    <property type="entry name" value="FBOX"/>
    <property type="match status" value="1"/>
</dbReference>
<protein>
    <recommendedName>
        <fullName evidence="2">F-box domain-containing protein</fullName>
    </recommendedName>
</protein>
<dbReference type="InterPro" id="IPR001810">
    <property type="entry name" value="F-box_dom"/>
</dbReference>
<dbReference type="NCBIfam" id="TIGR01640">
    <property type="entry name" value="F_box_assoc_1"/>
    <property type="match status" value="1"/>
</dbReference>
<evidence type="ECO:0000256" key="1">
    <source>
        <dbReference type="SAM" id="MobiDB-lite"/>
    </source>
</evidence>